<dbReference type="Pfam" id="PF07690">
    <property type="entry name" value="MFS_1"/>
    <property type="match status" value="1"/>
</dbReference>
<dbReference type="Proteomes" id="UP000695000">
    <property type="component" value="Unplaced"/>
</dbReference>
<evidence type="ECO:0000259" key="7">
    <source>
        <dbReference type="PROSITE" id="PS50850"/>
    </source>
</evidence>
<dbReference type="InterPro" id="IPR020846">
    <property type="entry name" value="MFS_dom"/>
</dbReference>
<dbReference type="Gene3D" id="1.20.1250.20">
    <property type="entry name" value="MFS general substrate transporter like domains"/>
    <property type="match status" value="1"/>
</dbReference>
<keyword evidence="4 6" id="KW-1133">Transmembrane helix</keyword>
<dbReference type="PANTHER" id="PTHR23504:SF14">
    <property type="entry name" value="MAJOR FACILITATOR SUPERFAMILY DOMAIN-CONTAINING PROTEIN 9"/>
    <property type="match status" value="1"/>
</dbReference>
<proteinExistence type="predicted"/>
<dbReference type="SUPFAM" id="SSF103473">
    <property type="entry name" value="MFS general substrate transporter"/>
    <property type="match status" value="1"/>
</dbReference>
<dbReference type="PRINTS" id="PR01035">
    <property type="entry name" value="TCRTETA"/>
</dbReference>
<keyword evidence="5 6" id="KW-0472">Membrane</keyword>
<evidence type="ECO:0000256" key="6">
    <source>
        <dbReference type="SAM" id="Phobius"/>
    </source>
</evidence>
<keyword evidence="2" id="KW-0813">Transport</keyword>
<feature type="transmembrane region" description="Helical" evidence="6">
    <location>
        <begin position="235"/>
        <end position="253"/>
    </location>
</feature>
<feature type="transmembrane region" description="Helical" evidence="6">
    <location>
        <begin position="7"/>
        <end position="24"/>
    </location>
</feature>
<organism evidence="8 9">
    <name type="scientific">Nicrophorus vespilloides</name>
    <name type="common">Boreal carrion beetle</name>
    <dbReference type="NCBI Taxonomy" id="110193"/>
    <lineage>
        <taxon>Eukaryota</taxon>
        <taxon>Metazoa</taxon>
        <taxon>Ecdysozoa</taxon>
        <taxon>Arthropoda</taxon>
        <taxon>Hexapoda</taxon>
        <taxon>Insecta</taxon>
        <taxon>Pterygota</taxon>
        <taxon>Neoptera</taxon>
        <taxon>Endopterygota</taxon>
        <taxon>Coleoptera</taxon>
        <taxon>Polyphaga</taxon>
        <taxon>Staphyliniformia</taxon>
        <taxon>Silphidae</taxon>
        <taxon>Nicrophorinae</taxon>
        <taxon>Nicrophorus</taxon>
    </lineage>
</organism>
<dbReference type="GeneID" id="108566585"/>
<evidence type="ECO:0000256" key="1">
    <source>
        <dbReference type="ARBA" id="ARBA00004141"/>
    </source>
</evidence>
<dbReference type="RefSeq" id="XP_017782047.1">
    <property type="nucleotide sequence ID" value="XM_017926558.1"/>
</dbReference>
<evidence type="ECO:0000256" key="5">
    <source>
        <dbReference type="ARBA" id="ARBA00023136"/>
    </source>
</evidence>
<evidence type="ECO:0000256" key="3">
    <source>
        <dbReference type="ARBA" id="ARBA00022692"/>
    </source>
</evidence>
<feature type="transmembrane region" description="Helical" evidence="6">
    <location>
        <begin position="156"/>
        <end position="174"/>
    </location>
</feature>
<accession>A0ABM1N5E7</accession>
<sequence length="379" mass="41749">MVFKSLYALNFIDIISFGLLAPTTNVHVLSLGGNKFLIGFLASSHSFLQLLTSPIIGSWSDRNGRKPAALLTLTVTFFSYILLGVDSLYCYIFSRLLLGLSCHTKLLFRALIADHASVEEQSEIYAKVGALGAIAFILGPIIGGHIAEADYGFKKLGFLLSGLTAASLVIIFSLKPKKVAAISDAKKGAAFKTMFEPKWRILFSLNFLISIVYSTFYQTFGMILNESFGASHREVGYVIAFHSLVLIFANLYAKQIKSAFADDVRRIARFSVTGLLITFISYYLLPSFWAMVAVMLPFSFCRTLLDVTFNDILIRGVQDGEKGQVMGAYDSVDMMAGLVTPLLCGLLAEQFGYNFCILLCTLPLMLILGLINKLDMKLD</sequence>
<name>A0ABM1N5E7_NICVS</name>
<reference evidence="9" key="1">
    <citation type="submission" date="2025-08" db="UniProtKB">
        <authorList>
            <consortium name="RefSeq"/>
        </authorList>
    </citation>
    <scope>IDENTIFICATION</scope>
    <source>
        <tissue evidence="9">Whole Larva</tissue>
    </source>
</reference>
<feature type="transmembrane region" description="Helical" evidence="6">
    <location>
        <begin position="274"/>
        <end position="300"/>
    </location>
</feature>
<evidence type="ECO:0000313" key="9">
    <source>
        <dbReference type="RefSeq" id="XP_017782047.1"/>
    </source>
</evidence>
<gene>
    <name evidence="9" type="primary">LOC108566585</name>
</gene>
<protein>
    <submittedName>
        <fullName evidence="9">Major facilitator superfamily domain-containing protein 9-like isoform X2</fullName>
    </submittedName>
</protein>
<keyword evidence="3 6" id="KW-0812">Transmembrane</keyword>
<feature type="transmembrane region" description="Helical" evidence="6">
    <location>
        <begin position="124"/>
        <end position="144"/>
    </location>
</feature>
<dbReference type="InterPro" id="IPR036259">
    <property type="entry name" value="MFS_trans_sf"/>
</dbReference>
<evidence type="ECO:0000313" key="8">
    <source>
        <dbReference type="Proteomes" id="UP000695000"/>
    </source>
</evidence>
<comment type="subcellular location">
    <subcellularLocation>
        <location evidence="1">Membrane</location>
        <topology evidence="1">Multi-pass membrane protein</topology>
    </subcellularLocation>
</comment>
<feature type="transmembrane region" description="Helical" evidence="6">
    <location>
        <begin position="201"/>
        <end position="223"/>
    </location>
</feature>
<dbReference type="InterPro" id="IPR001958">
    <property type="entry name" value="Tet-R_TetA/multi-R_MdtG-like"/>
</dbReference>
<evidence type="ECO:0000256" key="4">
    <source>
        <dbReference type="ARBA" id="ARBA00022989"/>
    </source>
</evidence>
<dbReference type="PANTHER" id="PTHR23504">
    <property type="entry name" value="MAJOR FACILITATOR SUPERFAMILY DOMAIN-CONTAINING PROTEIN 10"/>
    <property type="match status" value="1"/>
</dbReference>
<dbReference type="PROSITE" id="PS50850">
    <property type="entry name" value="MFS"/>
    <property type="match status" value="1"/>
</dbReference>
<dbReference type="InterPro" id="IPR011701">
    <property type="entry name" value="MFS"/>
</dbReference>
<feature type="domain" description="Major facilitator superfamily (MFS) profile" evidence="7">
    <location>
        <begin position="2"/>
        <end position="379"/>
    </location>
</feature>
<keyword evidence="8" id="KW-1185">Reference proteome</keyword>
<feature type="transmembrane region" description="Helical" evidence="6">
    <location>
        <begin position="351"/>
        <end position="371"/>
    </location>
</feature>
<evidence type="ECO:0000256" key="2">
    <source>
        <dbReference type="ARBA" id="ARBA00022448"/>
    </source>
</evidence>